<evidence type="ECO:0000256" key="2">
    <source>
        <dbReference type="ARBA" id="ARBA00023125"/>
    </source>
</evidence>
<dbReference type="Gene3D" id="2.60.120.280">
    <property type="entry name" value="Regulatory protein AraC"/>
    <property type="match status" value="1"/>
</dbReference>
<dbReference type="SMART" id="SM00342">
    <property type="entry name" value="HTH_ARAC"/>
    <property type="match status" value="1"/>
</dbReference>
<dbReference type="InterPro" id="IPR003313">
    <property type="entry name" value="AraC-bd"/>
</dbReference>
<dbReference type="PANTHER" id="PTHR43280">
    <property type="entry name" value="ARAC-FAMILY TRANSCRIPTIONAL REGULATOR"/>
    <property type="match status" value="1"/>
</dbReference>
<evidence type="ECO:0000313" key="5">
    <source>
        <dbReference type="EMBL" id="UYQ95527.1"/>
    </source>
</evidence>
<sequence length="311" mass="36785">MTEKEIENKKGSHKNIWYGIGRHRIEIPKTVLKAQVQNNNLMKHLHIRSIGYYPKAQDHYTYRKKGLPESFIFYCVDGHGWFQVKGKRYEVGPNEFFILPHNTEHAYGSSEDSPWSIYWIHFGGESLQEFNDMLTVQKHFEPMYIKNNGDIIPLFNKIYKTLELGYSLDNLHFANMCLVQFINLFIYNTRHYEASMTDKSDCVDNAILYMQERINDKISLDELVKQFNYSVSRFSNLFKQKTGYAPIDYFVQLKMQKACQQLDFTNRSVKDIAFSIGFDDPYYFSRRFRAVIGMSPKKYRLLNNDQRKSPA</sequence>
<protein>
    <submittedName>
        <fullName evidence="5">AraC family transcriptional regulator</fullName>
    </submittedName>
</protein>
<evidence type="ECO:0000256" key="1">
    <source>
        <dbReference type="ARBA" id="ARBA00023015"/>
    </source>
</evidence>
<feature type="domain" description="HTH araC/xylS-type" evidence="4">
    <location>
        <begin position="204"/>
        <end position="302"/>
    </location>
</feature>
<dbReference type="RefSeq" id="WP_264283249.1">
    <property type="nucleotide sequence ID" value="NZ_CP107006.1"/>
</dbReference>
<gene>
    <name evidence="5" type="ORF">MKQ68_10485</name>
</gene>
<keyword evidence="3" id="KW-0804">Transcription</keyword>
<dbReference type="Pfam" id="PF12833">
    <property type="entry name" value="HTH_18"/>
    <property type="match status" value="1"/>
</dbReference>
<keyword evidence="6" id="KW-1185">Reference proteome</keyword>
<dbReference type="PROSITE" id="PS00041">
    <property type="entry name" value="HTH_ARAC_FAMILY_1"/>
    <property type="match status" value="1"/>
</dbReference>
<dbReference type="InterPro" id="IPR020449">
    <property type="entry name" value="Tscrpt_reg_AraC-type_HTH"/>
</dbReference>
<dbReference type="InterPro" id="IPR009057">
    <property type="entry name" value="Homeodomain-like_sf"/>
</dbReference>
<dbReference type="PROSITE" id="PS01124">
    <property type="entry name" value="HTH_ARAC_FAMILY_2"/>
    <property type="match status" value="1"/>
</dbReference>
<dbReference type="InterPro" id="IPR037923">
    <property type="entry name" value="HTH-like"/>
</dbReference>
<dbReference type="CDD" id="cd06986">
    <property type="entry name" value="cupin_MmsR-like_N"/>
    <property type="match status" value="1"/>
</dbReference>
<proteinExistence type="predicted"/>
<reference evidence="5" key="1">
    <citation type="submission" date="2022-10" db="EMBL/GenBank/DDBJ databases">
        <title>Chitinophaga sp. nov., isolated from soil.</title>
        <authorList>
            <person name="Jeon C.O."/>
        </authorList>
    </citation>
    <scope>NUCLEOTIDE SEQUENCE</scope>
    <source>
        <strain evidence="5">R8</strain>
    </source>
</reference>
<dbReference type="InterPro" id="IPR018062">
    <property type="entry name" value="HTH_AraC-typ_CS"/>
</dbReference>
<dbReference type="PANTHER" id="PTHR43280:SF30">
    <property type="entry name" value="MMSAB OPERON REGULATORY PROTEIN"/>
    <property type="match status" value="1"/>
</dbReference>
<keyword evidence="2" id="KW-0238">DNA-binding</keyword>
<dbReference type="SUPFAM" id="SSF46689">
    <property type="entry name" value="Homeodomain-like"/>
    <property type="match status" value="2"/>
</dbReference>
<dbReference type="Pfam" id="PF02311">
    <property type="entry name" value="AraC_binding"/>
    <property type="match status" value="1"/>
</dbReference>
<dbReference type="PRINTS" id="PR00032">
    <property type="entry name" value="HTHARAC"/>
</dbReference>
<dbReference type="InterPro" id="IPR018060">
    <property type="entry name" value="HTH_AraC"/>
</dbReference>
<dbReference type="Gene3D" id="1.10.10.60">
    <property type="entry name" value="Homeodomain-like"/>
    <property type="match status" value="2"/>
</dbReference>
<accession>A0ABY6JAD6</accession>
<name>A0ABY6JAD6_9BACT</name>
<keyword evidence="1" id="KW-0805">Transcription regulation</keyword>
<dbReference type="Proteomes" id="UP001162741">
    <property type="component" value="Chromosome"/>
</dbReference>
<dbReference type="SUPFAM" id="SSF51215">
    <property type="entry name" value="Regulatory protein AraC"/>
    <property type="match status" value="1"/>
</dbReference>
<dbReference type="EMBL" id="CP107006">
    <property type="protein sequence ID" value="UYQ95527.1"/>
    <property type="molecule type" value="Genomic_DNA"/>
</dbReference>
<evidence type="ECO:0000313" key="6">
    <source>
        <dbReference type="Proteomes" id="UP001162741"/>
    </source>
</evidence>
<evidence type="ECO:0000256" key="3">
    <source>
        <dbReference type="ARBA" id="ARBA00023163"/>
    </source>
</evidence>
<organism evidence="5 6">
    <name type="scientific">Chitinophaga horti</name>
    <dbReference type="NCBI Taxonomy" id="2920382"/>
    <lineage>
        <taxon>Bacteria</taxon>
        <taxon>Pseudomonadati</taxon>
        <taxon>Bacteroidota</taxon>
        <taxon>Chitinophagia</taxon>
        <taxon>Chitinophagales</taxon>
        <taxon>Chitinophagaceae</taxon>
        <taxon>Chitinophaga</taxon>
    </lineage>
</organism>
<evidence type="ECO:0000259" key="4">
    <source>
        <dbReference type="PROSITE" id="PS01124"/>
    </source>
</evidence>